<dbReference type="Pfam" id="PF13833">
    <property type="entry name" value="EF-hand_8"/>
    <property type="match status" value="1"/>
</dbReference>
<dbReference type="InterPro" id="IPR011992">
    <property type="entry name" value="EF-hand-dom_pair"/>
</dbReference>
<dbReference type="SMART" id="SM00054">
    <property type="entry name" value="EFh"/>
    <property type="match status" value="2"/>
</dbReference>
<dbReference type="PANTHER" id="PTHR46735:SF6">
    <property type="entry name" value="EF-HAND DOMAIN-CONTAINING PROTEIN"/>
    <property type="match status" value="1"/>
</dbReference>
<protein>
    <recommendedName>
        <fullName evidence="8">EF-hand domain-containing protein</fullName>
    </recommendedName>
</protein>
<dbReference type="Proteomes" id="UP000887568">
    <property type="component" value="Unplaced"/>
</dbReference>
<dbReference type="AlphaFoldDB" id="A0A913YXM3"/>
<accession>A0A913YXM3</accession>
<keyword evidence="6" id="KW-0106">Calcium</keyword>
<evidence type="ECO:0000313" key="9">
    <source>
        <dbReference type="EnsemblMetazoa" id="XP_038044504.1"/>
    </source>
</evidence>
<dbReference type="PANTHER" id="PTHR46735">
    <property type="entry name" value="CALPAIN, SMALL SUBUNIT 1 A-RELATED"/>
    <property type="match status" value="1"/>
</dbReference>
<evidence type="ECO:0000256" key="4">
    <source>
        <dbReference type="ARBA" id="ARBA00022723"/>
    </source>
</evidence>
<name>A0A913YXM3_PATMI</name>
<dbReference type="Gene3D" id="6.10.140.900">
    <property type="match status" value="1"/>
</dbReference>
<dbReference type="InterPro" id="IPR002048">
    <property type="entry name" value="EF_hand_dom"/>
</dbReference>
<keyword evidence="4" id="KW-0479">Metal-binding</keyword>
<keyword evidence="10" id="KW-1185">Reference proteome</keyword>
<dbReference type="GO" id="GO:0012505">
    <property type="term" value="C:endomembrane system"/>
    <property type="evidence" value="ECO:0007669"/>
    <property type="project" value="UniProtKB-SubCell"/>
</dbReference>
<evidence type="ECO:0000259" key="8">
    <source>
        <dbReference type="PROSITE" id="PS50222"/>
    </source>
</evidence>
<evidence type="ECO:0000256" key="5">
    <source>
        <dbReference type="ARBA" id="ARBA00022737"/>
    </source>
</evidence>
<dbReference type="Pfam" id="PF13499">
    <property type="entry name" value="EF-hand_7"/>
    <property type="match status" value="1"/>
</dbReference>
<proteinExistence type="predicted"/>
<comment type="subcellular location">
    <subcellularLocation>
        <location evidence="2">Cytoplasm</location>
    </subcellularLocation>
    <subcellularLocation>
        <location evidence="1">Endomembrane system</location>
    </subcellularLocation>
</comment>
<keyword evidence="7" id="KW-0472">Membrane</keyword>
<dbReference type="PROSITE" id="PS00018">
    <property type="entry name" value="EF_HAND_1"/>
    <property type="match status" value="1"/>
</dbReference>
<sequence>MLWRWHGLSARICTYVHVHLHDLRTCICTARATPLISTSQNANRMAYPGYPGAPQQDPLYGWFQAVAGQDGQIEPVELQRCLTSSGIAGSYQQFSLETCRVMIAMLDRDYSGKMGFNEFKELWTVINQWKQTFVNFDSDRSGTIQGHELQNAIRSFGYNLSPQAVGVLVKRYDKGGHITFDDFVSCAVRLRALTAMFQSRDTQRNGWANFQYDDFIRSVMSI</sequence>
<reference evidence="9" key="1">
    <citation type="submission" date="2022-11" db="UniProtKB">
        <authorList>
            <consortium name="EnsemblMetazoa"/>
        </authorList>
    </citation>
    <scope>IDENTIFICATION</scope>
</reference>
<evidence type="ECO:0000256" key="2">
    <source>
        <dbReference type="ARBA" id="ARBA00004496"/>
    </source>
</evidence>
<dbReference type="InterPro" id="IPR018247">
    <property type="entry name" value="EF_Hand_1_Ca_BS"/>
</dbReference>
<dbReference type="GeneID" id="119719209"/>
<dbReference type="RefSeq" id="XP_038044504.1">
    <property type="nucleotide sequence ID" value="XM_038188576.1"/>
</dbReference>
<dbReference type="GO" id="GO:0005509">
    <property type="term" value="F:calcium ion binding"/>
    <property type="evidence" value="ECO:0007669"/>
    <property type="project" value="InterPro"/>
</dbReference>
<evidence type="ECO:0000313" key="10">
    <source>
        <dbReference type="Proteomes" id="UP000887568"/>
    </source>
</evidence>
<evidence type="ECO:0000256" key="7">
    <source>
        <dbReference type="ARBA" id="ARBA00023136"/>
    </source>
</evidence>
<dbReference type="OMA" id="QRNGWAN"/>
<dbReference type="EnsemblMetazoa" id="XM_038188576.1">
    <property type="protein sequence ID" value="XP_038044504.1"/>
    <property type="gene ID" value="LOC119719209"/>
</dbReference>
<evidence type="ECO:0000256" key="1">
    <source>
        <dbReference type="ARBA" id="ARBA00004308"/>
    </source>
</evidence>
<dbReference type="GO" id="GO:0005737">
    <property type="term" value="C:cytoplasm"/>
    <property type="evidence" value="ECO:0007669"/>
    <property type="project" value="UniProtKB-SubCell"/>
</dbReference>
<evidence type="ECO:0000256" key="3">
    <source>
        <dbReference type="ARBA" id="ARBA00022490"/>
    </source>
</evidence>
<keyword evidence="5" id="KW-0677">Repeat</keyword>
<dbReference type="SUPFAM" id="SSF47473">
    <property type="entry name" value="EF-hand"/>
    <property type="match status" value="1"/>
</dbReference>
<organism evidence="9 10">
    <name type="scientific">Patiria miniata</name>
    <name type="common">Bat star</name>
    <name type="synonym">Asterina miniata</name>
    <dbReference type="NCBI Taxonomy" id="46514"/>
    <lineage>
        <taxon>Eukaryota</taxon>
        <taxon>Metazoa</taxon>
        <taxon>Echinodermata</taxon>
        <taxon>Eleutherozoa</taxon>
        <taxon>Asterozoa</taxon>
        <taxon>Asteroidea</taxon>
        <taxon>Valvatacea</taxon>
        <taxon>Valvatida</taxon>
        <taxon>Asterinidae</taxon>
        <taxon>Patiria</taxon>
    </lineage>
</organism>
<keyword evidence="3" id="KW-0963">Cytoplasm</keyword>
<dbReference type="PROSITE" id="PS50222">
    <property type="entry name" value="EF_HAND_2"/>
    <property type="match status" value="1"/>
</dbReference>
<dbReference type="OrthoDB" id="186625at2759"/>
<dbReference type="Gene3D" id="1.10.238.10">
    <property type="entry name" value="EF-hand"/>
    <property type="match status" value="1"/>
</dbReference>
<feature type="domain" description="EF-hand" evidence="8">
    <location>
        <begin position="124"/>
        <end position="159"/>
    </location>
</feature>
<dbReference type="CDD" id="cd16181">
    <property type="entry name" value="EFh_PEF_Group_II_sorcin_like"/>
    <property type="match status" value="1"/>
</dbReference>
<evidence type="ECO:0000256" key="6">
    <source>
        <dbReference type="ARBA" id="ARBA00022837"/>
    </source>
</evidence>